<dbReference type="InterPro" id="IPR016047">
    <property type="entry name" value="M23ase_b-sheet_dom"/>
</dbReference>
<evidence type="ECO:0000259" key="1">
    <source>
        <dbReference type="Pfam" id="PF01551"/>
    </source>
</evidence>
<dbReference type="CDD" id="cd12797">
    <property type="entry name" value="M23_peptidase"/>
    <property type="match status" value="1"/>
</dbReference>
<name>A0A6M6BLF6_9BACT</name>
<dbReference type="EMBL" id="CP053538">
    <property type="protein sequence ID" value="QJX48668.1"/>
    <property type="molecule type" value="Genomic_DNA"/>
</dbReference>
<dbReference type="Gene3D" id="2.70.70.10">
    <property type="entry name" value="Glucose Permease (Domain IIA)"/>
    <property type="match status" value="1"/>
</dbReference>
<dbReference type="SUPFAM" id="SSF51261">
    <property type="entry name" value="Duplicated hybrid motif"/>
    <property type="match status" value="1"/>
</dbReference>
<organism evidence="2 3">
    <name type="scientific">Hymenobacter taeanensis</name>
    <dbReference type="NCBI Taxonomy" id="2735321"/>
    <lineage>
        <taxon>Bacteria</taxon>
        <taxon>Pseudomonadati</taxon>
        <taxon>Bacteroidota</taxon>
        <taxon>Cytophagia</taxon>
        <taxon>Cytophagales</taxon>
        <taxon>Hymenobacteraceae</taxon>
        <taxon>Hymenobacter</taxon>
    </lineage>
</organism>
<dbReference type="RefSeq" id="WP_171592756.1">
    <property type="nucleotide sequence ID" value="NZ_CP053538.1"/>
</dbReference>
<dbReference type="Proteomes" id="UP000501623">
    <property type="component" value="Chromosome"/>
</dbReference>
<dbReference type="KEGG" id="hts:HMJ29_17790"/>
<reference evidence="2 3" key="1">
    <citation type="submission" date="2020-05" db="EMBL/GenBank/DDBJ databases">
        <title>Complete genome sequence of Hymenobacter sp. TS19 in Coasted Sand Dune.</title>
        <authorList>
            <person name="Lee J.-H."/>
            <person name="Jung J.-H."/>
            <person name="Jeong S."/>
            <person name="Zhao L."/>
            <person name="Kim M.-K."/>
            <person name="Seo H.-S."/>
            <person name="Lim S."/>
        </authorList>
    </citation>
    <scope>NUCLEOTIDE SEQUENCE [LARGE SCALE GENOMIC DNA]</scope>
    <source>
        <strain evidence="2 3">TS19</strain>
    </source>
</reference>
<dbReference type="AlphaFoldDB" id="A0A6M6BLF6"/>
<gene>
    <name evidence="2" type="ORF">HMJ29_17790</name>
</gene>
<protein>
    <submittedName>
        <fullName evidence="2">M23 family metallopeptidase</fullName>
    </submittedName>
</protein>
<sequence>MLKPVLITVVTSILWCLCGSAYGQTRLHRVYKVEQTDGRVAIFGINQEVVPYSVLLEATLTHMQSSTPLPARVVLAPAEQPQLLAIFTPTGAGSHYNYTYHFDLGAYTGLAPDTSAVYALPCNTAIDSLTIGRADNQYLYTFRLHENAPVLAAREGVVAAIHYGQRNSTAINSNLIYVYHNDGTHACYENIKTGSATVQVGQWVKQGELIAYFGHRKQNPYLWFSVEHSGATESEAIPVTFRTGSRLVRPR</sequence>
<proteinExistence type="predicted"/>
<evidence type="ECO:0000313" key="3">
    <source>
        <dbReference type="Proteomes" id="UP000501623"/>
    </source>
</evidence>
<accession>A0A6M6BLF6</accession>
<keyword evidence="3" id="KW-1185">Reference proteome</keyword>
<dbReference type="Pfam" id="PF01551">
    <property type="entry name" value="Peptidase_M23"/>
    <property type="match status" value="1"/>
</dbReference>
<evidence type="ECO:0000313" key="2">
    <source>
        <dbReference type="EMBL" id="QJX48668.1"/>
    </source>
</evidence>
<dbReference type="InterPro" id="IPR011055">
    <property type="entry name" value="Dup_hybrid_motif"/>
</dbReference>
<feature type="domain" description="M23ase beta-sheet core" evidence="1">
    <location>
        <begin position="141"/>
        <end position="230"/>
    </location>
</feature>